<dbReference type="EMBL" id="JBHUIO010000005">
    <property type="protein sequence ID" value="MFD2170591.1"/>
    <property type="molecule type" value="Genomic_DNA"/>
</dbReference>
<gene>
    <name evidence="1" type="ORF">ACFSOY_11320</name>
</gene>
<sequence length="298" mass="33288">MILPPHLAHTISGVHGERGADWISRLAEVIASCERRFQIEVQAPFPNLTYNVVLQAVDRSGREVVLKLSVPNEELNREIDAIEHFDGKGFVRCFAADRQLGALLLERVRPGTPLSAEGEEDRATRIFTSVVRKMKRELPSGGEFPTLANWAQGFKRLRERFAGGCGPLSAAMVERAEQLYQQLIETTEESVLLHGDLHHDNILSAGGGAWVAIDPKGVIGDPCFEPFSYLHNYLQGKANLLRRIEVVCAELGLERERVVGWGFAQLMLSASWLIEDGLSGWQETVQKATYFLEILDER</sequence>
<organism evidence="1 2">
    <name type="scientific">Tumebacillus lipolyticus</name>
    <dbReference type="NCBI Taxonomy" id="1280370"/>
    <lineage>
        <taxon>Bacteria</taxon>
        <taxon>Bacillati</taxon>
        <taxon>Bacillota</taxon>
        <taxon>Bacilli</taxon>
        <taxon>Bacillales</taxon>
        <taxon>Alicyclobacillaceae</taxon>
        <taxon>Tumebacillus</taxon>
    </lineage>
</organism>
<protein>
    <submittedName>
        <fullName evidence="1">Aminoglycoside phosphotransferase family protein</fullName>
    </submittedName>
</protein>
<evidence type="ECO:0000313" key="1">
    <source>
        <dbReference type="EMBL" id="MFD2170591.1"/>
    </source>
</evidence>
<reference evidence="2" key="1">
    <citation type="journal article" date="2019" name="Int. J. Syst. Evol. Microbiol.">
        <title>The Global Catalogue of Microorganisms (GCM) 10K type strain sequencing project: providing services to taxonomists for standard genome sequencing and annotation.</title>
        <authorList>
            <consortium name="The Broad Institute Genomics Platform"/>
            <consortium name="The Broad Institute Genome Sequencing Center for Infectious Disease"/>
            <person name="Wu L."/>
            <person name="Ma J."/>
        </authorList>
    </citation>
    <scope>NUCLEOTIDE SEQUENCE [LARGE SCALE GENOMIC DNA]</scope>
    <source>
        <strain evidence="2">CGMCC 1.13574</strain>
    </source>
</reference>
<dbReference type="Gene3D" id="3.90.1200.10">
    <property type="match status" value="1"/>
</dbReference>
<dbReference type="Pfam" id="PF04655">
    <property type="entry name" value="APH_6_hur"/>
    <property type="match status" value="1"/>
</dbReference>
<proteinExistence type="predicted"/>
<dbReference type="InterPro" id="IPR011009">
    <property type="entry name" value="Kinase-like_dom_sf"/>
</dbReference>
<accession>A0ABW4ZZ83</accession>
<dbReference type="InterPro" id="IPR006748">
    <property type="entry name" value="NH2Glyco/OHUrea_AB-resist_kin"/>
</dbReference>
<dbReference type="Proteomes" id="UP001597343">
    <property type="component" value="Unassembled WGS sequence"/>
</dbReference>
<dbReference type="SUPFAM" id="SSF56112">
    <property type="entry name" value="Protein kinase-like (PK-like)"/>
    <property type="match status" value="1"/>
</dbReference>
<evidence type="ECO:0000313" key="2">
    <source>
        <dbReference type="Proteomes" id="UP001597343"/>
    </source>
</evidence>
<keyword evidence="2" id="KW-1185">Reference proteome</keyword>
<dbReference type="RefSeq" id="WP_386046646.1">
    <property type="nucleotide sequence ID" value="NZ_JBHUIO010000005.1"/>
</dbReference>
<name>A0ABW4ZZ83_9BACL</name>
<comment type="caution">
    <text evidence="1">The sequence shown here is derived from an EMBL/GenBank/DDBJ whole genome shotgun (WGS) entry which is preliminary data.</text>
</comment>